<dbReference type="SUPFAM" id="SSF51445">
    <property type="entry name" value="(Trans)glycosidases"/>
    <property type="match status" value="1"/>
</dbReference>
<evidence type="ECO:0000313" key="3">
    <source>
        <dbReference type="Proteomes" id="UP000228947"/>
    </source>
</evidence>
<dbReference type="GO" id="GO:0000272">
    <property type="term" value="P:polysaccharide catabolic process"/>
    <property type="evidence" value="ECO:0007669"/>
    <property type="project" value="TreeGrafter"/>
</dbReference>
<accession>A0A2M8Q0K4</accession>
<dbReference type="EMBL" id="PGTM01000020">
    <property type="protein sequence ID" value="PJF36993.1"/>
    <property type="molecule type" value="Genomic_DNA"/>
</dbReference>
<organism evidence="2 3">
    <name type="scientific">Candidatus Thermofonsia Clade 1 bacterium</name>
    <dbReference type="NCBI Taxonomy" id="2364210"/>
    <lineage>
        <taxon>Bacteria</taxon>
        <taxon>Bacillati</taxon>
        <taxon>Chloroflexota</taxon>
        <taxon>Candidatus Thermofontia</taxon>
        <taxon>Candidatus Thermofonsia Clade 1</taxon>
    </lineage>
</organism>
<dbReference type="PANTHER" id="PTHR43576:SF3">
    <property type="entry name" value="ALPHA-L-ARABINOFURANOSIDASE C"/>
    <property type="match status" value="1"/>
</dbReference>
<evidence type="ECO:0000313" key="4">
    <source>
        <dbReference type="Proteomes" id="UP000229681"/>
    </source>
</evidence>
<dbReference type="EMBL" id="PGTL01000002">
    <property type="protein sequence ID" value="PJF43299.1"/>
    <property type="molecule type" value="Genomic_DNA"/>
</dbReference>
<evidence type="ECO:0000313" key="2">
    <source>
        <dbReference type="EMBL" id="PJF43299.1"/>
    </source>
</evidence>
<evidence type="ECO:0008006" key="5">
    <source>
        <dbReference type="Google" id="ProtNLM"/>
    </source>
</evidence>
<sequence length="417" mass="46964">MLSLLLAFDASQADETVINVTTQPPLGTVSPYLFGANYGPWALLPVGLWDQAAESGITFLRFPGGAWGDQNDLQPYHIDPFIKFARRINAEPLIHVRLEGGTPEQAAQVVRYTNIEQKYGVRFWSIGNEPNLYKDYTPEQHAKDWRAFALAMREVDPSIVLVGPDISQYPPRPNDYHAPLRNWIRVFMRENADLVNIVAIHRYPLPTQFNAPATTIGQLRETAKEWDFIINDLRQVIREAAGRDFPIGVLEISSHWSKTLGGQATPDSFFHAIWWADVLTRLVNHQVNMVAYFMLASYGGTDFGLFDRYKARPTFYVYPLYKRFGKTLLRAESSHANLTVAAAQNEAGQLTVMVVNPYEEDLTAQLKVDGASACPIKEAWRLDEQHMAEAIALESNEPVLTAPAYSATLYVLESSCR</sequence>
<reference evidence="3 4" key="1">
    <citation type="submission" date="2017-11" db="EMBL/GenBank/DDBJ databases">
        <title>Evolution of Phototrophy in the Chloroflexi Phylum Driven by Horizontal Gene Transfer.</title>
        <authorList>
            <person name="Ward L.M."/>
            <person name="Hemp J."/>
            <person name="Shih P.M."/>
            <person name="Mcglynn S.E."/>
            <person name="Fischer W."/>
        </authorList>
    </citation>
    <scope>NUCLEOTIDE SEQUENCE [LARGE SCALE GENOMIC DNA]</scope>
    <source>
        <strain evidence="2">CP1_1M</strain>
        <strain evidence="1">JP3_13</strain>
    </source>
</reference>
<proteinExistence type="predicted"/>
<dbReference type="InterPro" id="IPR013780">
    <property type="entry name" value="Glyco_hydro_b"/>
</dbReference>
<name>A0A2M8Q0K4_9CHLR</name>
<protein>
    <recommendedName>
        <fullName evidence="5">Alpha-L-arabinofuranosidase C-terminal domain-containing protein</fullName>
    </recommendedName>
</protein>
<comment type="caution">
    <text evidence="2">The sequence shown here is derived from an EMBL/GenBank/DDBJ whole genome shotgun (WGS) entry which is preliminary data.</text>
</comment>
<dbReference type="AlphaFoldDB" id="A0A2M8Q0K4"/>
<dbReference type="Proteomes" id="UP000229681">
    <property type="component" value="Unassembled WGS sequence"/>
</dbReference>
<dbReference type="PANTHER" id="PTHR43576">
    <property type="entry name" value="ALPHA-L-ARABINOFURANOSIDASE C-RELATED"/>
    <property type="match status" value="1"/>
</dbReference>
<dbReference type="Gene3D" id="3.20.20.80">
    <property type="entry name" value="Glycosidases"/>
    <property type="match status" value="1"/>
</dbReference>
<evidence type="ECO:0000313" key="1">
    <source>
        <dbReference type="EMBL" id="PJF36993.1"/>
    </source>
</evidence>
<dbReference type="InterPro" id="IPR017853">
    <property type="entry name" value="GH"/>
</dbReference>
<accession>A0A2M8PHH4</accession>
<dbReference type="Gene3D" id="2.60.40.1180">
    <property type="entry name" value="Golgi alpha-mannosidase II"/>
    <property type="match status" value="1"/>
</dbReference>
<gene>
    <name evidence="1" type="ORF">CUN49_02650</name>
    <name evidence="2" type="ORF">CUN50_00960</name>
</gene>
<dbReference type="Proteomes" id="UP000228947">
    <property type="component" value="Unassembled WGS sequence"/>
</dbReference>